<gene>
    <name evidence="1" type="ORF">E4Q23_07865</name>
</gene>
<keyword evidence="2" id="KW-1185">Reference proteome</keyword>
<dbReference type="RefSeq" id="WP_169066139.1">
    <property type="nucleotide sequence ID" value="NZ_SPMY01000020.1"/>
</dbReference>
<dbReference type="EMBL" id="SPMY01000020">
    <property type="protein sequence ID" value="NMQ27677.1"/>
    <property type="molecule type" value="Genomic_DNA"/>
</dbReference>
<protein>
    <submittedName>
        <fullName evidence="1">Uncharacterized protein</fullName>
    </submittedName>
</protein>
<accession>A0ABX1TTT9</accession>
<proteinExistence type="predicted"/>
<evidence type="ECO:0000313" key="2">
    <source>
        <dbReference type="Proteomes" id="UP000749010"/>
    </source>
</evidence>
<name>A0ABX1TTT9_9PROT</name>
<comment type="caution">
    <text evidence="1">The sequence shown here is derived from an EMBL/GenBank/DDBJ whole genome shotgun (WGS) entry which is preliminary data.</text>
</comment>
<dbReference type="Proteomes" id="UP000749010">
    <property type="component" value="Unassembled WGS sequence"/>
</dbReference>
<sequence>MAVDAASCYDALTACELTNTVELAPVEAMLLRKLDFVGGTTLKRIEPHRLLALIVEDVGRYPQSRIGDIHQRIGLEI</sequence>
<reference evidence="1 2" key="1">
    <citation type="submission" date="2019-03" db="EMBL/GenBank/DDBJ databases">
        <title>Metabolic reconstructions from genomes of highly enriched 'Candidatus Accumulibacter' and 'Candidatus Competibacter' bioreactor populations.</title>
        <authorList>
            <person name="Annavajhala M.K."/>
            <person name="Welles L."/>
            <person name="Abbas B."/>
            <person name="Sorokin D."/>
            <person name="Park H."/>
            <person name="Van Loosdrecht M."/>
            <person name="Chandran K."/>
        </authorList>
    </citation>
    <scope>NUCLEOTIDE SEQUENCE [LARGE SCALE GENOMIC DNA]</scope>
    <source>
        <strain evidence="1 2">SBR_S</strain>
    </source>
</reference>
<evidence type="ECO:0000313" key="1">
    <source>
        <dbReference type="EMBL" id="NMQ27677.1"/>
    </source>
</evidence>
<organism evidence="1 2">
    <name type="scientific">Candidatus Accumulibacter phosphatis</name>
    <dbReference type="NCBI Taxonomy" id="327160"/>
    <lineage>
        <taxon>Bacteria</taxon>
        <taxon>Pseudomonadati</taxon>
        <taxon>Pseudomonadota</taxon>
        <taxon>Betaproteobacteria</taxon>
        <taxon>Candidatus Accumulibacter</taxon>
    </lineage>
</organism>